<comment type="caution">
    <text evidence="1">The sequence shown here is derived from an EMBL/GenBank/DDBJ whole genome shotgun (WGS) entry which is preliminary data.</text>
</comment>
<gene>
    <name evidence="1" type="ORF">NIES1031_04080</name>
</gene>
<keyword evidence="2" id="KW-1185">Reference proteome</keyword>
<protein>
    <submittedName>
        <fullName evidence="1">Uncharacterized protein</fullName>
    </submittedName>
</protein>
<dbReference type="Pfam" id="PF01804">
    <property type="entry name" value="Penicil_amidase"/>
    <property type="match status" value="1"/>
</dbReference>
<dbReference type="InterPro" id="IPR029055">
    <property type="entry name" value="Ntn_hydrolases_N"/>
</dbReference>
<dbReference type="AlphaFoldDB" id="A0A1U7HXY3"/>
<sequence>MYGALNVHWGDVFQLEYGNQKLPGNGGLMIWACSARFGSHSKQTGSFTAIGGDSYVAAIEFSNPIRAMTLNSYGNSTQPNSQHNGDQLIVVCTNAITSSVAIASRNSSPFRGTSSI</sequence>
<dbReference type="GO" id="GO:0016787">
    <property type="term" value="F:hydrolase activity"/>
    <property type="evidence" value="ECO:0007669"/>
    <property type="project" value="InterPro"/>
</dbReference>
<dbReference type="GO" id="GO:0017000">
    <property type="term" value="P:antibiotic biosynthetic process"/>
    <property type="evidence" value="ECO:0007669"/>
    <property type="project" value="InterPro"/>
</dbReference>
<organism evidence="1 2">
    <name type="scientific">Chroogloeocystis siderophila 5.2 s.c.1</name>
    <dbReference type="NCBI Taxonomy" id="247279"/>
    <lineage>
        <taxon>Bacteria</taxon>
        <taxon>Bacillati</taxon>
        <taxon>Cyanobacteriota</taxon>
        <taxon>Cyanophyceae</taxon>
        <taxon>Oscillatoriophycideae</taxon>
        <taxon>Chroococcales</taxon>
        <taxon>Chroococcaceae</taxon>
        <taxon>Chroogloeocystis</taxon>
    </lineage>
</organism>
<dbReference type="InterPro" id="IPR002692">
    <property type="entry name" value="S45"/>
</dbReference>
<dbReference type="InterPro" id="IPR043147">
    <property type="entry name" value="Penicillin_amidase_A-knob"/>
</dbReference>
<name>A0A1U7HXY3_9CHRO</name>
<evidence type="ECO:0000313" key="2">
    <source>
        <dbReference type="Proteomes" id="UP000185984"/>
    </source>
</evidence>
<reference evidence="1 2" key="1">
    <citation type="submission" date="2016-11" db="EMBL/GenBank/DDBJ databases">
        <title>Draft Genome Sequences of Nine Cyanobacterial Strains from Diverse Habitats.</title>
        <authorList>
            <person name="Zhu T."/>
            <person name="Hou S."/>
            <person name="Lu X."/>
            <person name="Hess W.R."/>
        </authorList>
    </citation>
    <scope>NUCLEOTIDE SEQUENCE [LARGE SCALE GENOMIC DNA]</scope>
    <source>
        <strain evidence="1 2">5.2 s.c.1</strain>
    </source>
</reference>
<dbReference type="Proteomes" id="UP000185984">
    <property type="component" value="Unassembled WGS sequence"/>
</dbReference>
<dbReference type="EMBL" id="MRCC01000003">
    <property type="protein sequence ID" value="OKH28425.1"/>
    <property type="molecule type" value="Genomic_DNA"/>
</dbReference>
<accession>A0A1U7HXY3</accession>
<proteinExistence type="predicted"/>
<dbReference type="SUPFAM" id="SSF56235">
    <property type="entry name" value="N-terminal nucleophile aminohydrolases (Ntn hydrolases)"/>
    <property type="match status" value="1"/>
</dbReference>
<dbReference type="RefSeq" id="WP_073548225.1">
    <property type="nucleotide sequence ID" value="NZ_CAWMVK010000023.1"/>
</dbReference>
<dbReference type="Gene3D" id="3.60.20.10">
    <property type="entry name" value="Glutamine Phosphoribosylpyrophosphate, subunit 1, domain 1"/>
    <property type="match status" value="1"/>
</dbReference>
<evidence type="ECO:0000313" key="1">
    <source>
        <dbReference type="EMBL" id="OKH28425.1"/>
    </source>
</evidence>
<dbReference type="STRING" id="247279.NIES1031_04080"/>
<dbReference type="Gene3D" id="1.10.1400.10">
    <property type="match status" value="1"/>
</dbReference>